<dbReference type="RefSeq" id="WP_163073515.1">
    <property type="nucleotide sequence ID" value="NZ_CP048630.1"/>
</dbReference>
<dbReference type="GO" id="GO:0051920">
    <property type="term" value="F:peroxiredoxin activity"/>
    <property type="evidence" value="ECO:0007669"/>
    <property type="project" value="InterPro"/>
</dbReference>
<accession>A0A6P1YGY3</accession>
<dbReference type="EMBL" id="CP048630">
    <property type="protein sequence ID" value="QIB32547.1"/>
    <property type="molecule type" value="Genomic_DNA"/>
</dbReference>
<feature type="domain" description="Carboxymuconolactone decarboxylase-like" evidence="1">
    <location>
        <begin position="21"/>
        <end position="77"/>
    </location>
</feature>
<evidence type="ECO:0000259" key="1">
    <source>
        <dbReference type="Pfam" id="PF02627"/>
    </source>
</evidence>
<dbReference type="Pfam" id="PF02627">
    <property type="entry name" value="CMD"/>
    <property type="match status" value="1"/>
</dbReference>
<name>A0A6P1YGY3_9HYPH</name>
<keyword evidence="2" id="KW-0560">Oxidoreductase</keyword>
<keyword evidence="3" id="KW-1185">Reference proteome</keyword>
<evidence type="ECO:0000313" key="2">
    <source>
        <dbReference type="EMBL" id="QIB32547.1"/>
    </source>
</evidence>
<gene>
    <name evidence="2" type="ORF">G3A50_01645</name>
</gene>
<organism evidence="2 3">
    <name type="scientific">Ancylobacter pratisalsi</name>
    <dbReference type="NCBI Taxonomy" id="1745854"/>
    <lineage>
        <taxon>Bacteria</taxon>
        <taxon>Pseudomonadati</taxon>
        <taxon>Pseudomonadota</taxon>
        <taxon>Alphaproteobacteria</taxon>
        <taxon>Hyphomicrobiales</taxon>
        <taxon>Xanthobacteraceae</taxon>
        <taxon>Ancylobacter</taxon>
    </lineage>
</organism>
<keyword evidence="2" id="KW-0575">Peroxidase</keyword>
<dbReference type="InterPro" id="IPR003779">
    <property type="entry name" value="CMD-like"/>
</dbReference>
<dbReference type="AlphaFoldDB" id="A0A6P1YGY3"/>
<dbReference type="SUPFAM" id="SSF69118">
    <property type="entry name" value="AhpD-like"/>
    <property type="match status" value="1"/>
</dbReference>
<dbReference type="Proteomes" id="UP000464751">
    <property type="component" value="Chromosome"/>
</dbReference>
<evidence type="ECO:0000313" key="3">
    <source>
        <dbReference type="Proteomes" id="UP000464751"/>
    </source>
</evidence>
<dbReference type="InterPro" id="IPR029032">
    <property type="entry name" value="AhpD-like"/>
</dbReference>
<dbReference type="PANTHER" id="PTHR35446:SF2">
    <property type="entry name" value="CARBOXYMUCONOLACTONE DECARBOXYLASE-LIKE DOMAIN-CONTAINING PROTEIN"/>
    <property type="match status" value="1"/>
</dbReference>
<protein>
    <submittedName>
        <fullName evidence="2">Peroxidase</fullName>
    </submittedName>
</protein>
<dbReference type="Gene3D" id="1.20.1290.10">
    <property type="entry name" value="AhpD-like"/>
    <property type="match status" value="1"/>
</dbReference>
<reference evidence="2 3" key="1">
    <citation type="submission" date="2020-02" db="EMBL/GenBank/DDBJ databases">
        <authorList>
            <person name="Li G."/>
        </authorList>
    </citation>
    <scope>NUCLEOTIDE SEQUENCE [LARGE SCALE GENOMIC DNA]</scope>
    <source>
        <strain evidence="2 3">DSM 102029</strain>
    </source>
</reference>
<dbReference type="PANTHER" id="PTHR35446">
    <property type="entry name" value="SI:CH211-175M2.5"/>
    <property type="match status" value="1"/>
</dbReference>
<dbReference type="KEGG" id="apra:G3A50_01645"/>
<sequence length="181" mass="20489">MPLFPSLPEDALVKDIYPLNPPLFREWCKVEESIMRGPSVFSPGERELMGAYCSQLNSCSYCHSSHWEAAKLFGIDEAVFDPLMKDIETAPIDDKLKPVFRYLNKLTLTPYKMVQSDADAVLAAGWDERALQDIILVCCCYAFMNRLVDGHGLPSDPELFAARGQRHFREGYVAQYAEETS</sequence>
<proteinExistence type="predicted"/>